<dbReference type="PANTHER" id="PTHR37953">
    <property type="entry name" value="UPF0127 PROTEIN MJ1496"/>
    <property type="match status" value="1"/>
</dbReference>
<organism evidence="1 2">
    <name type="scientific">Ramlibacter albus</name>
    <dbReference type="NCBI Taxonomy" id="2079448"/>
    <lineage>
        <taxon>Bacteria</taxon>
        <taxon>Pseudomonadati</taxon>
        <taxon>Pseudomonadota</taxon>
        <taxon>Betaproteobacteria</taxon>
        <taxon>Burkholderiales</taxon>
        <taxon>Comamonadaceae</taxon>
        <taxon>Ramlibacter</taxon>
    </lineage>
</organism>
<comment type="caution">
    <text evidence="1">The sequence shown here is derived from an EMBL/GenBank/DDBJ whole genome shotgun (WGS) entry which is preliminary data.</text>
</comment>
<dbReference type="InterPro" id="IPR038695">
    <property type="entry name" value="Saro_0823-like_sf"/>
</dbReference>
<keyword evidence="2" id="KW-1185">Reference proteome</keyword>
<dbReference type="InterPro" id="IPR003795">
    <property type="entry name" value="DUF192"/>
</dbReference>
<proteinExistence type="predicted"/>
<dbReference type="EMBL" id="JACORU010000001">
    <property type="protein sequence ID" value="MBC5763854.1"/>
    <property type="molecule type" value="Genomic_DNA"/>
</dbReference>
<dbReference type="Gene3D" id="2.60.120.1140">
    <property type="entry name" value="Protein of unknown function DUF192"/>
    <property type="match status" value="1"/>
</dbReference>
<sequence length="138" mass="14920">MKNLPRAVLTLGEHRLNAYVARGAKERAVGLMHVRELADDEGMLFVCGEPQPQSFWMKDTPLPLSIAFIDGDGTILQIEDMEAHTRETTESEVPVRYVLEVPRGWFAERGIGPGACLTGPVFVDAVVEGAGEASSPGA</sequence>
<evidence type="ECO:0000313" key="1">
    <source>
        <dbReference type="EMBL" id="MBC5763854.1"/>
    </source>
</evidence>
<dbReference type="RefSeq" id="WP_187080273.1">
    <property type="nucleotide sequence ID" value="NZ_JACORU010000001.1"/>
</dbReference>
<name>A0A923M6S8_9BURK</name>
<dbReference type="PANTHER" id="PTHR37953:SF1">
    <property type="entry name" value="UPF0127 PROTEIN MJ1496"/>
    <property type="match status" value="1"/>
</dbReference>
<dbReference type="Proteomes" id="UP000596827">
    <property type="component" value="Unassembled WGS sequence"/>
</dbReference>
<dbReference type="AlphaFoldDB" id="A0A923M6S8"/>
<protein>
    <submittedName>
        <fullName evidence="1">DUF192 domain-containing protein</fullName>
    </submittedName>
</protein>
<gene>
    <name evidence="1" type="ORF">H8R02_05295</name>
</gene>
<accession>A0A923M6S8</accession>
<reference evidence="1" key="1">
    <citation type="submission" date="2020-08" db="EMBL/GenBank/DDBJ databases">
        <title>Ramlibacter sp. GTP1 16S ribosomal RNA gene genome sequencing and assembly.</title>
        <authorList>
            <person name="Kang M."/>
        </authorList>
    </citation>
    <scope>NUCLEOTIDE SEQUENCE</scope>
    <source>
        <strain evidence="1">GTP1</strain>
    </source>
</reference>
<dbReference type="Pfam" id="PF02643">
    <property type="entry name" value="DUF192"/>
    <property type="match status" value="1"/>
</dbReference>
<evidence type="ECO:0000313" key="2">
    <source>
        <dbReference type="Proteomes" id="UP000596827"/>
    </source>
</evidence>